<dbReference type="CDD" id="cd11304">
    <property type="entry name" value="Cadherin_repeat"/>
    <property type="match status" value="1"/>
</dbReference>
<reference evidence="2" key="1">
    <citation type="submission" date="2018-05" db="EMBL/GenBank/DDBJ databases">
        <authorList>
            <person name="Lanie J.A."/>
            <person name="Ng W.-L."/>
            <person name="Kazmierczak K.M."/>
            <person name="Andrzejewski T.M."/>
            <person name="Davidsen T.M."/>
            <person name="Wayne K.J."/>
            <person name="Tettelin H."/>
            <person name="Glass J.I."/>
            <person name="Rusch D."/>
            <person name="Podicherti R."/>
            <person name="Tsui H.-C.T."/>
            <person name="Winkler M.E."/>
        </authorList>
    </citation>
    <scope>NUCLEOTIDE SEQUENCE</scope>
</reference>
<feature type="non-terminal residue" evidence="2">
    <location>
        <position position="369"/>
    </location>
</feature>
<feature type="non-terminal residue" evidence="2">
    <location>
        <position position="1"/>
    </location>
</feature>
<dbReference type="AlphaFoldDB" id="A0A382NDE7"/>
<dbReference type="GO" id="GO:0005509">
    <property type="term" value="F:calcium ion binding"/>
    <property type="evidence" value="ECO:0007669"/>
    <property type="project" value="InterPro"/>
</dbReference>
<dbReference type="InterPro" id="IPR013783">
    <property type="entry name" value="Ig-like_fold"/>
</dbReference>
<dbReference type="GO" id="GO:0007156">
    <property type="term" value="P:homophilic cell adhesion via plasma membrane adhesion molecules"/>
    <property type="evidence" value="ECO:0007669"/>
    <property type="project" value="InterPro"/>
</dbReference>
<dbReference type="EMBL" id="UINC01099452">
    <property type="protein sequence ID" value="SVC58740.1"/>
    <property type="molecule type" value="Genomic_DNA"/>
</dbReference>
<accession>A0A382NDE7</accession>
<name>A0A382NDE7_9ZZZZ</name>
<dbReference type="InterPro" id="IPR002126">
    <property type="entry name" value="Cadherin-like_dom"/>
</dbReference>
<sequence>FKDGVEQEEFTGQLIIPAGATACNEEWYVEVKPNDGELLGEFVTSNTVLICAANTVPQWSEIDDQHIDEDSGVNTLDISSYITDAEQDESQIAFQVIVNSDSDHLDTAFDGYNLLLTPVVENYNTTDAIILTLQADDGFGGIVTQTVSVFIDPVNDAPVMTAIVDTSTAEETPLTITVSSSDVDTGTGDGDENIAVYTAESSSDDNVAVIMDGDQLTMTPSLDFHGDVTITVTVTDDGNLSDDTDFVLTITPVNDAPIIEDIASQVMDEDTTLDITLSASDVDDGTGAGDENDLSFSAISDNADISVDVTGDELTITPEADYYGSGTITVTVTDMGSRLTDETSFSITVTNINDAPVLTDIGPQSTNEE</sequence>
<evidence type="ECO:0000259" key="1">
    <source>
        <dbReference type="PROSITE" id="PS50268"/>
    </source>
</evidence>
<evidence type="ECO:0000313" key="2">
    <source>
        <dbReference type="EMBL" id="SVC58740.1"/>
    </source>
</evidence>
<dbReference type="SUPFAM" id="SSF49313">
    <property type="entry name" value="Cadherin-like"/>
    <property type="match status" value="1"/>
</dbReference>
<dbReference type="Gene3D" id="2.60.40.10">
    <property type="entry name" value="Immunoglobulins"/>
    <property type="match status" value="2"/>
</dbReference>
<dbReference type="Pfam" id="PF17963">
    <property type="entry name" value="Big_9"/>
    <property type="match status" value="2"/>
</dbReference>
<proteinExistence type="predicted"/>
<dbReference type="InterPro" id="IPR015919">
    <property type="entry name" value="Cadherin-like_sf"/>
</dbReference>
<feature type="domain" description="Cadherin" evidence="1">
    <location>
        <begin position="271"/>
        <end position="358"/>
    </location>
</feature>
<organism evidence="2">
    <name type="scientific">marine metagenome</name>
    <dbReference type="NCBI Taxonomy" id="408172"/>
    <lineage>
        <taxon>unclassified sequences</taxon>
        <taxon>metagenomes</taxon>
        <taxon>ecological metagenomes</taxon>
    </lineage>
</organism>
<dbReference type="GO" id="GO:0016020">
    <property type="term" value="C:membrane"/>
    <property type="evidence" value="ECO:0007669"/>
    <property type="project" value="InterPro"/>
</dbReference>
<gene>
    <name evidence="2" type="ORF">METZ01_LOCUS311594</name>
</gene>
<protein>
    <recommendedName>
        <fullName evidence="1">Cadherin domain-containing protein</fullName>
    </recommendedName>
</protein>
<dbReference type="PROSITE" id="PS50268">
    <property type="entry name" value="CADHERIN_2"/>
    <property type="match status" value="2"/>
</dbReference>
<feature type="domain" description="Cadherin" evidence="1">
    <location>
        <begin position="156"/>
        <end position="259"/>
    </location>
</feature>